<reference evidence="2 3" key="1">
    <citation type="submission" date="2019-10" db="EMBL/GenBank/DDBJ databases">
        <title>Genomic and transcriptomic insights into the perfect genentic adaptation of a filamentous nitrogen-fixing cyanobacterium to rice fields.</title>
        <authorList>
            <person name="Chen Z."/>
        </authorList>
    </citation>
    <scope>NUCLEOTIDE SEQUENCE [LARGE SCALE GENOMIC DNA]</scope>
    <source>
        <strain evidence="2">CCNUC1</strain>
    </source>
</reference>
<proteinExistence type="predicted"/>
<keyword evidence="3" id="KW-1185">Reference proteome</keyword>
<protein>
    <submittedName>
        <fullName evidence="2">Uncharacterized protein</fullName>
    </submittedName>
</protein>
<keyword evidence="1" id="KW-0812">Transmembrane</keyword>
<dbReference type="EMBL" id="CP045226">
    <property type="protein sequence ID" value="QFS46487.1"/>
    <property type="molecule type" value="Genomic_DNA"/>
</dbReference>
<dbReference type="AlphaFoldDB" id="A0A5P8W177"/>
<feature type="transmembrane region" description="Helical" evidence="1">
    <location>
        <begin position="6"/>
        <end position="28"/>
    </location>
</feature>
<organism evidence="2 3">
    <name type="scientific">Nostoc sphaeroides CCNUC1</name>
    <dbReference type="NCBI Taxonomy" id="2653204"/>
    <lineage>
        <taxon>Bacteria</taxon>
        <taxon>Bacillati</taxon>
        <taxon>Cyanobacteriota</taxon>
        <taxon>Cyanophyceae</taxon>
        <taxon>Nostocales</taxon>
        <taxon>Nostocaceae</taxon>
        <taxon>Nostoc</taxon>
    </lineage>
</organism>
<dbReference type="KEGG" id="nsh:GXM_03968"/>
<name>A0A5P8W177_9NOSO</name>
<evidence type="ECO:0000313" key="2">
    <source>
        <dbReference type="EMBL" id="QFS46487.1"/>
    </source>
</evidence>
<evidence type="ECO:0000313" key="3">
    <source>
        <dbReference type="Proteomes" id="UP000326678"/>
    </source>
</evidence>
<gene>
    <name evidence="2" type="ORF">GXM_03968</name>
</gene>
<evidence type="ECO:0000256" key="1">
    <source>
        <dbReference type="SAM" id="Phobius"/>
    </source>
</evidence>
<keyword evidence="1" id="KW-1133">Transmembrane helix</keyword>
<sequence length="44" mass="4918">MAQYPILVELIILALLNACSTFITANIADIKLNKILILYSLKQL</sequence>
<dbReference type="Proteomes" id="UP000326678">
    <property type="component" value="Chromosome Gxm1"/>
</dbReference>
<accession>A0A5P8W177</accession>
<keyword evidence="1" id="KW-0472">Membrane</keyword>